<dbReference type="EMBL" id="SWND01000002">
    <property type="protein sequence ID" value="NFF00879.1"/>
    <property type="molecule type" value="Genomic_DNA"/>
</dbReference>
<name>A0A6B5A2U6_CLOBO</name>
<proteinExistence type="predicted"/>
<dbReference type="InterPro" id="IPR026816">
    <property type="entry name" value="Flavodoxin_dom"/>
</dbReference>
<dbReference type="GO" id="GO:0070819">
    <property type="term" value="F:menaquinone-dependent protoporphyrinogen oxidase activity"/>
    <property type="evidence" value="ECO:0007669"/>
    <property type="project" value="TreeGrafter"/>
</dbReference>
<evidence type="ECO:0000313" key="1">
    <source>
        <dbReference type="EMBL" id="NFF00879.1"/>
    </source>
</evidence>
<dbReference type="PANTHER" id="PTHR38030:SF2">
    <property type="entry name" value="PROTOPORPHYRINOGEN IX DEHYDROGENASE [QUINONE]"/>
    <property type="match status" value="1"/>
</dbReference>
<dbReference type="InterPro" id="IPR052200">
    <property type="entry name" value="Protoporphyrinogen_IX_DH"/>
</dbReference>
<sequence length="180" mass="20654">MYNKIAIIYKSKYGSSKKYAQWIAEEVKGDLFNYSNIKEEKLKEYDIIVYGGGLYASGISGISLITKNLDILKDKKIIVYTVGLASTDKKEIFIPIIEKNFPKSQREEIKFFHLRGGIDYKKLSLVHKSMMAMLKRVTAKKPEDKLTDEEKEFLGTYGDKVDFTDKSTIIPLVNYINNSI</sequence>
<dbReference type="GO" id="GO:0010181">
    <property type="term" value="F:FMN binding"/>
    <property type="evidence" value="ECO:0007669"/>
    <property type="project" value="InterPro"/>
</dbReference>
<accession>A0A6B5A2U6</accession>
<comment type="caution">
    <text evidence="1">The sequence shown here is derived from an EMBL/GenBank/DDBJ whole genome shotgun (WGS) entry which is preliminary data.</text>
</comment>
<dbReference type="Pfam" id="PF12724">
    <property type="entry name" value="Flavodoxin_5"/>
    <property type="match status" value="1"/>
</dbReference>
<protein>
    <submittedName>
        <fullName evidence="1">Flavodoxin</fullName>
    </submittedName>
</protein>
<dbReference type="Proteomes" id="UP000472521">
    <property type="component" value="Unassembled WGS sequence"/>
</dbReference>
<gene>
    <name evidence="1" type="ORF">FCV25_03680</name>
</gene>
<dbReference type="GO" id="GO:0006783">
    <property type="term" value="P:heme biosynthetic process"/>
    <property type="evidence" value="ECO:0007669"/>
    <property type="project" value="TreeGrafter"/>
</dbReference>
<dbReference type="SUPFAM" id="SSF52218">
    <property type="entry name" value="Flavoproteins"/>
    <property type="match status" value="1"/>
</dbReference>
<organism evidence="1 2">
    <name type="scientific">Clostridium botulinum</name>
    <dbReference type="NCBI Taxonomy" id="1491"/>
    <lineage>
        <taxon>Bacteria</taxon>
        <taxon>Bacillati</taxon>
        <taxon>Bacillota</taxon>
        <taxon>Clostridia</taxon>
        <taxon>Eubacteriales</taxon>
        <taxon>Clostridiaceae</taxon>
        <taxon>Clostridium</taxon>
    </lineage>
</organism>
<dbReference type="GO" id="GO:0016651">
    <property type="term" value="F:oxidoreductase activity, acting on NAD(P)H"/>
    <property type="evidence" value="ECO:0007669"/>
    <property type="project" value="UniProtKB-ARBA"/>
</dbReference>
<dbReference type="InterPro" id="IPR029039">
    <property type="entry name" value="Flavoprotein-like_sf"/>
</dbReference>
<dbReference type="Gene3D" id="3.40.50.360">
    <property type="match status" value="1"/>
</dbReference>
<dbReference type="InterPro" id="IPR008254">
    <property type="entry name" value="Flavodoxin/NO_synth"/>
</dbReference>
<evidence type="ECO:0000313" key="2">
    <source>
        <dbReference type="Proteomes" id="UP000472521"/>
    </source>
</evidence>
<reference evidence="1 2" key="1">
    <citation type="submission" date="2019-04" db="EMBL/GenBank/DDBJ databases">
        <title>Genome sequencing of Clostridium botulinum Groups I-IV and Clostridium butyricum.</title>
        <authorList>
            <person name="Brunt J."/>
            <person name="Van Vliet A.H.M."/>
            <person name="Stringer S.C."/>
            <person name="Carter A.T."/>
            <person name="Peck M.W."/>
        </authorList>
    </citation>
    <scope>NUCLEOTIDE SEQUENCE [LARGE SCALE GENOMIC DNA]</scope>
    <source>
        <strain evidence="1 2">IFR 18/054</strain>
    </source>
</reference>
<dbReference type="AlphaFoldDB" id="A0A6B5A2U6"/>
<dbReference type="PANTHER" id="PTHR38030">
    <property type="entry name" value="PROTOPORPHYRINOGEN IX DEHYDROGENASE [MENAQUINONE]"/>
    <property type="match status" value="1"/>
</dbReference>
<dbReference type="PROSITE" id="PS50902">
    <property type="entry name" value="FLAVODOXIN_LIKE"/>
    <property type="match status" value="1"/>
</dbReference>